<dbReference type="AlphaFoldDB" id="A0A1H5MCQ8"/>
<dbReference type="EMBL" id="FNUC01000003">
    <property type="protein sequence ID" value="SEE87085.1"/>
    <property type="molecule type" value="Genomic_DNA"/>
</dbReference>
<sequence>MIRKITTSLLAAGALGAAALAGGGPAAATTQAEPAPSTGPISAMAWRHSGFFSNANACFFTLALTRAGGTYTMPGTGPCYHSAQGYFFHYWK</sequence>
<gene>
    <name evidence="2" type="ORF">SAMN04488561_3082</name>
</gene>
<feature type="signal peptide" evidence="1">
    <location>
        <begin position="1"/>
        <end position="28"/>
    </location>
</feature>
<feature type="chain" id="PRO_5010329116" evidence="1">
    <location>
        <begin position="29"/>
        <end position="92"/>
    </location>
</feature>
<name>A0A1H5MCQ8_9ACTN</name>
<dbReference type="OrthoDB" id="5192995at2"/>
<keyword evidence="3" id="KW-1185">Reference proteome</keyword>
<evidence type="ECO:0000313" key="3">
    <source>
        <dbReference type="Proteomes" id="UP000181980"/>
    </source>
</evidence>
<reference evidence="3" key="1">
    <citation type="submission" date="2016-10" db="EMBL/GenBank/DDBJ databases">
        <authorList>
            <person name="Varghese N."/>
            <person name="Submissions S."/>
        </authorList>
    </citation>
    <scope>NUCLEOTIDE SEQUENCE [LARGE SCALE GENOMIC DNA]</scope>
    <source>
        <strain evidence="3">DSM 45237</strain>
    </source>
</reference>
<dbReference type="RefSeq" id="WP_069111838.1">
    <property type="nucleotide sequence ID" value="NZ_FNUC01000003.1"/>
</dbReference>
<proteinExistence type="predicted"/>
<keyword evidence="1" id="KW-0732">Signal</keyword>
<dbReference type="STRING" id="561176.SAMN04488561_3082"/>
<evidence type="ECO:0000313" key="2">
    <source>
        <dbReference type="EMBL" id="SEE87085.1"/>
    </source>
</evidence>
<organism evidence="2 3">
    <name type="scientific">Jiangella alba</name>
    <dbReference type="NCBI Taxonomy" id="561176"/>
    <lineage>
        <taxon>Bacteria</taxon>
        <taxon>Bacillati</taxon>
        <taxon>Actinomycetota</taxon>
        <taxon>Actinomycetes</taxon>
        <taxon>Jiangellales</taxon>
        <taxon>Jiangellaceae</taxon>
        <taxon>Jiangella</taxon>
    </lineage>
</organism>
<accession>A0A1H5MCQ8</accession>
<protein>
    <submittedName>
        <fullName evidence="2">Uncharacterized protein</fullName>
    </submittedName>
</protein>
<dbReference type="Proteomes" id="UP000181980">
    <property type="component" value="Unassembled WGS sequence"/>
</dbReference>
<evidence type="ECO:0000256" key="1">
    <source>
        <dbReference type="SAM" id="SignalP"/>
    </source>
</evidence>